<dbReference type="OrthoDB" id="448427at2759"/>
<organism evidence="10 11">
    <name type="scientific">Brachionus plicatilis</name>
    <name type="common">Marine rotifer</name>
    <name type="synonym">Brachionus muelleri</name>
    <dbReference type="NCBI Taxonomy" id="10195"/>
    <lineage>
        <taxon>Eukaryota</taxon>
        <taxon>Metazoa</taxon>
        <taxon>Spiralia</taxon>
        <taxon>Gnathifera</taxon>
        <taxon>Rotifera</taxon>
        <taxon>Eurotatoria</taxon>
        <taxon>Monogononta</taxon>
        <taxon>Pseudotrocha</taxon>
        <taxon>Ploima</taxon>
        <taxon>Brachionidae</taxon>
        <taxon>Brachionus</taxon>
    </lineage>
</organism>
<comment type="subcellular location">
    <subcellularLocation>
        <location evidence="1">Membrane</location>
        <topology evidence="1">Multi-pass membrane protein</topology>
    </subcellularLocation>
</comment>
<evidence type="ECO:0000256" key="4">
    <source>
        <dbReference type="ARBA" id="ARBA00022692"/>
    </source>
</evidence>
<dbReference type="Gene3D" id="1.50.40.10">
    <property type="entry name" value="Mitochondrial carrier domain"/>
    <property type="match status" value="1"/>
</dbReference>
<dbReference type="SUPFAM" id="SSF103506">
    <property type="entry name" value="Mitochondrial carrier"/>
    <property type="match status" value="1"/>
</dbReference>
<evidence type="ECO:0000256" key="3">
    <source>
        <dbReference type="ARBA" id="ARBA00022448"/>
    </source>
</evidence>
<dbReference type="Pfam" id="PF00153">
    <property type="entry name" value="Mito_carr"/>
    <property type="match status" value="3"/>
</dbReference>
<keyword evidence="4 8" id="KW-0812">Transmembrane</keyword>
<evidence type="ECO:0000313" key="10">
    <source>
        <dbReference type="EMBL" id="RNA31740.1"/>
    </source>
</evidence>
<dbReference type="EMBL" id="REGN01001902">
    <property type="protein sequence ID" value="RNA31740.1"/>
    <property type="molecule type" value="Genomic_DNA"/>
</dbReference>
<evidence type="ECO:0000256" key="6">
    <source>
        <dbReference type="ARBA" id="ARBA00022989"/>
    </source>
</evidence>
<evidence type="ECO:0000256" key="2">
    <source>
        <dbReference type="ARBA" id="ARBA00006375"/>
    </source>
</evidence>
<dbReference type="InterPro" id="IPR023395">
    <property type="entry name" value="MCP_dom_sf"/>
</dbReference>
<keyword evidence="5" id="KW-0677">Repeat</keyword>
<gene>
    <name evidence="10" type="ORF">BpHYR1_001100</name>
</gene>
<dbReference type="PROSITE" id="PS50920">
    <property type="entry name" value="SOLCAR"/>
    <property type="match status" value="3"/>
</dbReference>
<dbReference type="PANTHER" id="PTHR45618">
    <property type="entry name" value="MITOCHONDRIAL DICARBOXYLATE CARRIER-RELATED"/>
    <property type="match status" value="1"/>
</dbReference>
<evidence type="ECO:0000256" key="9">
    <source>
        <dbReference type="RuleBase" id="RU000488"/>
    </source>
</evidence>
<dbReference type="STRING" id="10195.A0A3M7S840"/>
<evidence type="ECO:0000313" key="11">
    <source>
        <dbReference type="Proteomes" id="UP000276133"/>
    </source>
</evidence>
<evidence type="ECO:0000256" key="1">
    <source>
        <dbReference type="ARBA" id="ARBA00004141"/>
    </source>
</evidence>
<sequence length="300" mass="33855">MQAKTAKKAEPGYLGGLASMGATCLTHPLDTVKVQLQTQKQVQHGFFGSYHNFNTNEHFLIHYQGMTFKIVKTTGFFSLYNGMSAALLRQATYSTTRFAFYEYAKEVLVEWEVKKGNDINKNQLPFYQKMIIAGIGGGIGSILGSPADLINVRMQNDSKLPLEKRRNYKHCFEALYRITKTEGFTTLYTGFHMSSLRGVLVTVGQLAFYDEFKTKLIQTPYFNDTIATHFVASMCAGFVATLITMPPDVIKTLLMNAKPGELDGILHATREVLRYDKLGLFKGFWPRYVRLGPFTIISFI</sequence>
<keyword evidence="11" id="KW-1185">Reference proteome</keyword>
<feature type="repeat" description="Solcar" evidence="8">
    <location>
        <begin position="6"/>
        <end position="107"/>
    </location>
</feature>
<protein>
    <submittedName>
        <fullName evidence="10">Mitochondrial dicarboxylate carrier</fullName>
    </submittedName>
</protein>
<dbReference type="AlphaFoldDB" id="A0A3M7S840"/>
<accession>A0A3M7S840</accession>
<name>A0A3M7S840_BRAPC</name>
<keyword evidence="7 8" id="KW-0472">Membrane</keyword>
<evidence type="ECO:0000256" key="8">
    <source>
        <dbReference type="PROSITE-ProRule" id="PRU00282"/>
    </source>
</evidence>
<comment type="caution">
    <text evidence="10">The sequence shown here is derived from an EMBL/GenBank/DDBJ whole genome shotgun (WGS) entry which is preliminary data.</text>
</comment>
<dbReference type="Proteomes" id="UP000276133">
    <property type="component" value="Unassembled WGS sequence"/>
</dbReference>
<feature type="repeat" description="Solcar" evidence="8">
    <location>
        <begin position="128"/>
        <end position="215"/>
    </location>
</feature>
<proteinExistence type="inferred from homology"/>
<dbReference type="InterPro" id="IPR018108">
    <property type="entry name" value="MCP_transmembrane"/>
</dbReference>
<evidence type="ECO:0000256" key="7">
    <source>
        <dbReference type="ARBA" id="ARBA00023136"/>
    </source>
</evidence>
<evidence type="ECO:0000256" key="5">
    <source>
        <dbReference type="ARBA" id="ARBA00022737"/>
    </source>
</evidence>
<feature type="repeat" description="Solcar" evidence="8">
    <location>
        <begin position="224"/>
        <end position="300"/>
    </location>
</feature>
<keyword evidence="6" id="KW-1133">Transmembrane helix</keyword>
<comment type="similarity">
    <text evidence="2 9">Belongs to the mitochondrial carrier (TC 2.A.29) family.</text>
</comment>
<dbReference type="InterPro" id="IPR050391">
    <property type="entry name" value="Mito_Metabolite_Transporter"/>
</dbReference>
<dbReference type="GO" id="GO:0016020">
    <property type="term" value="C:membrane"/>
    <property type="evidence" value="ECO:0007669"/>
    <property type="project" value="UniProtKB-SubCell"/>
</dbReference>
<reference evidence="10 11" key="1">
    <citation type="journal article" date="2018" name="Sci. Rep.">
        <title>Genomic signatures of local adaptation to the degree of environmental predictability in rotifers.</title>
        <authorList>
            <person name="Franch-Gras L."/>
            <person name="Hahn C."/>
            <person name="Garcia-Roger E.M."/>
            <person name="Carmona M.J."/>
            <person name="Serra M."/>
            <person name="Gomez A."/>
        </authorList>
    </citation>
    <scope>NUCLEOTIDE SEQUENCE [LARGE SCALE GENOMIC DNA]</scope>
    <source>
        <strain evidence="10">HYR1</strain>
    </source>
</reference>
<keyword evidence="3 9" id="KW-0813">Transport</keyword>